<dbReference type="PANTHER" id="PTHR12589">
    <property type="entry name" value="PYRUVOYL TETRAHYDROBIOPTERIN SYNTHASE"/>
    <property type="match status" value="1"/>
</dbReference>
<dbReference type="SUPFAM" id="SSF55620">
    <property type="entry name" value="Tetrahydrobiopterin biosynthesis enzymes-like"/>
    <property type="match status" value="1"/>
</dbReference>
<dbReference type="GeneID" id="100183853"/>
<dbReference type="GO" id="GO:0003874">
    <property type="term" value="F:6-pyruvoyltetrahydropterin synthase activity"/>
    <property type="evidence" value="ECO:0007669"/>
    <property type="project" value="UniProtKB-EC"/>
</dbReference>
<dbReference type="InterPro" id="IPR007115">
    <property type="entry name" value="6-PTP_synth/QueD"/>
</dbReference>
<reference evidence="11" key="4">
    <citation type="submission" date="2025-09" db="UniProtKB">
        <authorList>
            <consortium name="Ensembl"/>
        </authorList>
    </citation>
    <scope>IDENTIFICATION</scope>
</reference>
<dbReference type="Proteomes" id="UP000008144">
    <property type="component" value="Chromosome 4"/>
</dbReference>
<dbReference type="STRING" id="7719.ENSCINP00000020483"/>
<dbReference type="RefSeq" id="XP_026689858.1">
    <property type="nucleotide sequence ID" value="XM_026834057.1"/>
</dbReference>
<evidence type="ECO:0000256" key="4">
    <source>
        <dbReference type="ARBA" id="ARBA00013100"/>
    </source>
</evidence>
<evidence type="ECO:0000256" key="2">
    <source>
        <dbReference type="ARBA" id="ARBA00005126"/>
    </source>
</evidence>
<dbReference type="GO" id="GO:0006729">
    <property type="term" value="P:tetrahydrobiopterin biosynthetic process"/>
    <property type="evidence" value="ECO:0007669"/>
    <property type="project" value="UniProtKB-UniPathway"/>
</dbReference>
<dbReference type="Gene3D" id="3.30.479.10">
    <property type="entry name" value="6-pyruvoyl tetrahydropterin synthase/QueD"/>
    <property type="match status" value="1"/>
</dbReference>
<dbReference type="FunFam" id="3.30.479.10:FF:000003">
    <property type="entry name" value="6-pyruvoyl tetrahydrobiopterin synthase"/>
    <property type="match status" value="1"/>
</dbReference>
<evidence type="ECO:0000256" key="8">
    <source>
        <dbReference type="ARBA" id="ARBA00023007"/>
    </source>
</evidence>
<dbReference type="GO" id="GO:0046872">
    <property type="term" value="F:metal ion binding"/>
    <property type="evidence" value="ECO:0007669"/>
    <property type="project" value="UniProtKB-KW"/>
</dbReference>
<dbReference type="PANTHER" id="PTHR12589:SF7">
    <property type="entry name" value="6-PYRUVOYL TETRAHYDROBIOPTERIN SYNTHASE"/>
    <property type="match status" value="1"/>
</dbReference>
<gene>
    <name evidence="11" type="primary">LOC100183853</name>
</gene>
<dbReference type="FunCoup" id="A0A1W3JGZ9">
    <property type="interactions" value="67"/>
</dbReference>
<dbReference type="InParanoid" id="A0A1W3JGZ9"/>
<dbReference type="EMBL" id="EAAA01001989">
    <property type="status" value="NOT_ANNOTATED_CDS"/>
    <property type="molecule type" value="Genomic_DNA"/>
</dbReference>
<dbReference type="eggNOG" id="KOG4105">
    <property type="taxonomic scope" value="Eukaryota"/>
</dbReference>
<evidence type="ECO:0000256" key="7">
    <source>
        <dbReference type="ARBA" id="ARBA00022833"/>
    </source>
</evidence>
<evidence type="ECO:0000256" key="9">
    <source>
        <dbReference type="ARBA" id="ARBA00023239"/>
    </source>
</evidence>
<keyword evidence="12" id="KW-1185">Reference proteome</keyword>
<organism evidence="11 12">
    <name type="scientific">Ciona intestinalis</name>
    <name type="common">Transparent sea squirt</name>
    <name type="synonym">Ascidia intestinalis</name>
    <dbReference type="NCBI Taxonomy" id="7719"/>
    <lineage>
        <taxon>Eukaryota</taxon>
        <taxon>Metazoa</taxon>
        <taxon>Chordata</taxon>
        <taxon>Tunicata</taxon>
        <taxon>Ascidiacea</taxon>
        <taxon>Phlebobranchia</taxon>
        <taxon>Cionidae</taxon>
        <taxon>Ciona</taxon>
    </lineage>
</organism>
<accession>A0A1W3JGZ9</accession>
<keyword evidence="8" id="KW-0783">Tetrahydrobiopterin biosynthesis</keyword>
<evidence type="ECO:0000256" key="6">
    <source>
        <dbReference type="ARBA" id="ARBA00022723"/>
    </source>
</evidence>
<name>A0A1W3JGZ9_CIOIN</name>
<dbReference type="OrthoDB" id="660555at2759"/>
<keyword evidence="6" id="KW-0479">Metal-binding</keyword>
<dbReference type="GeneTree" id="ENSGT00390000002752"/>
<dbReference type="Ensembl" id="ENSCINT00000020483.3">
    <property type="protein sequence ID" value="ENSCINP00000020483.3"/>
    <property type="gene ID" value="ENSCING00000013511.2"/>
</dbReference>
<evidence type="ECO:0000256" key="1">
    <source>
        <dbReference type="ARBA" id="ARBA00001947"/>
    </source>
</evidence>
<evidence type="ECO:0000256" key="3">
    <source>
        <dbReference type="ARBA" id="ARBA00009164"/>
    </source>
</evidence>
<comment type="pathway">
    <text evidence="2">Cofactor biosynthesis; tetrahydrobiopterin biosynthesis; tetrahydrobiopterin from 7,8-dihydroneopterin triphosphate: step 1/3.</text>
</comment>
<protein>
    <recommendedName>
        <fullName evidence="5">6-pyruvoyl tetrahydrobiopterin synthase</fullName>
        <ecNumber evidence="4">4.2.3.12</ecNumber>
    </recommendedName>
</protein>
<evidence type="ECO:0000313" key="12">
    <source>
        <dbReference type="Proteomes" id="UP000008144"/>
    </source>
</evidence>
<dbReference type="AlphaFoldDB" id="A0A1W3JGZ9"/>
<evidence type="ECO:0000313" key="11">
    <source>
        <dbReference type="Ensembl" id="ENSCINP00000020483.3"/>
    </source>
</evidence>
<sequence>MKVFLTRRLTLCASHRLHAPQLSDEDNLRIYGKCNPPNGHGHNYEVKVTVYGEVDPVTGMVINAVDLKEYMQKAIMEPMDHKCVDKDIDYFKDKPSTAENIAIYIWQQLEPYMKNEKCSLYKVQLCETENIVTEYMGEEG</sequence>
<comment type="cofactor">
    <cofactor evidence="1">
        <name>Zn(2+)</name>
        <dbReference type="ChEBI" id="CHEBI:29105"/>
    </cofactor>
</comment>
<dbReference type="Pfam" id="PF01242">
    <property type="entry name" value="PTPS"/>
    <property type="match status" value="1"/>
</dbReference>
<accession>F6Q6C3</accession>
<dbReference type="InterPro" id="IPR038418">
    <property type="entry name" value="6-PTP_synth/QueD_sf"/>
</dbReference>
<dbReference type="RefSeq" id="XP_009858331.1">
    <property type="nucleotide sequence ID" value="XM_009860029.3"/>
</dbReference>
<comment type="function">
    <text evidence="10">Involved in the biosynthesis of tetrahydrobiopterin, an essential cofactor of aromatic amino acid hydroxylases. Catalyzes the transformation of 7,8-dihydroneopterin triphosphate into 6-pyruvoyl tetrahydropterin.</text>
</comment>
<dbReference type="EC" id="4.2.3.12" evidence="4"/>
<reference evidence="11" key="3">
    <citation type="submission" date="2025-08" db="UniProtKB">
        <authorList>
            <consortium name="Ensembl"/>
        </authorList>
    </citation>
    <scope>IDENTIFICATION</scope>
</reference>
<reference evidence="12" key="1">
    <citation type="journal article" date="2002" name="Science">
        <title>The draft genome of Ciona intestinalis: insights into chordate and vertebrate origins.</title>
        <authorList>
            <person name="Dehal P."/>
            <person name="Satou Y."/>
            <person name="Campbell R.K."/>
            <person name="Chapman J."/>
            <person name="Degnan B."/>
            <person name="De Tomaso A."/>
            <person name="Davidson B."/>
            <person name="Di Gregorio A."/>
            <person name="Gelpke M."/>
            <person name="Goodstein D.M."/>
            <person name="Harafuji N."/>
            <person name="Hastings K.E."/>
            <person name="Ho I."/>
            <person name="Hotta K."/>
            <person name="Huang W."/>
            <person name="Kawashima T."/>
            <person name="Lemaire P."/>
            <person name="Martinez D."/>
            <person name="Meinertzhagen I.A."/>
            <person name="Necula S."/>
            <person name="Nonaka M."/>
            <person name="Putnam N."/>
            <person name="Rash S."/>
            <person name="Saiga H."/>
            <person name="Satake M."/>
            <person name="Terry A."/>
            <person name="Yamada L."/>
            <person name="Wang H.G."/>
            <person name="Awazu S."/>
            <person name="Azumi K."/>
            <person name="Boore J."/>
            <person name="Branno M."/>
            <person name="Chin-Bow S."/>
            <person name="DeSantis R."/>
            <person name="Doyle S."/>
            <person name="Francino P."/>
            <person name="Keys D.N."/>
            <person name="Haga S."/>
            <person name="Hayashi H."/>
            <person name="Hino K."/>
            <person name="Imai K.S."/>
            <person name="Inaba K."/>
            <person name="Kano S."/>
            <person name="Kobayashi K."/>
            <person name="Kobayashi M."/>
            <person name="Lee B.I."/>
            <person name="Makabe K.W."/>
            <person name="Manohar C."/>
            <person name="Matassi G."/>
            <person name="Medina M."/>
            <person name="Mochizuki Y."/>
            <person name="Mount S."/>
            <person name="Morishita T."/>
            <person name="Miura S."/>
            <person name="Nakayama A."/>
            <person name="Nishizaka S."/>
            <person name="Nomoto H."/>
            <person name="Ohta F."/>
            <person name="Oishi K."/>
            <person name="Rigoutsos I."/>
            <person name="Sano M."/>
            <person name="Sasaki A."/>
            <person name="Sasakura Y."/>
            <person name="Shoguchi E."/>
            <person name="Shin-i T."/>
            <person name="Spagnuolo A."/>
            <person name="Stainier D."/>
            <person name="Suzuki M.M."/>
            <person name="Tassy O."/>
            <person name="Takatori N."/>
            <person name="Tokuoka M."/>
            <person name="Yagi K."/>
            <person name="Yoshizaki F."/>
            <person name="Wada S."/>
            <person name="Zhang C."/>
            <person name="Hyatt P.D."/>
            <person name="Larimer F."/>
            <person name="Detter C."/>
            <person name="Doggett N."/>
            <person name="Glavina T."/>
            <person name="Hawkins T."/>
            <person name="Richardson P."/>
            <person name="Lucas S."/>
            <person name="Kohara Y."/>
            <person name="Levine M."/>
            <person name="Satoh N."/>
            <person name="Rokhsar D.S."/>
        </authorList>
    </citation>
    <scope>NUCLEOTIDE SEQUENCE [LARGE SCALE GENOMIC DNA]</scope>
</reference>
<proteinExistence type="inferred from homology"/>
<dbReference type="GO" id="GO:0005739">
    <property type="term" value="C:mitochondrion"/>
    <property type="evidence" value="ECO:0000318"/>
    <property type="project" value="GO_Central"/>
</dbReference>
<evidence type="ECO:0000256" key="5">
    <source>
        <dbReference type="ARBA" id="ARBA00015587"/>
    </source>
</evidence>
<evidence type="ECO:0000256" key="10">
    <source>
        <dbReference type="ARBA" id="ARBA00025266"/>
    </source>
</evidence>
<keyword evidence="9" id="KW-0456">Lyase</keyword>
<comment type="similarity">
    <text evidence="3">Belongs to the PTPS family.</text>
</comment>
<keyword evidence="7" id="KW-0862">Zinc</keyword>
<dbReference type="OMA" id="PFGHGHN"/>
<reference evidence="11" key="2">
    <citation type="journal article" date="2008" name="Genome Biol.">
        <title>Improved genome assembly and evidence-based global gene model set for the chordate Ciona intestinalis: new insight into intron and operon populations.</title>
        <authorList>
            <person name="Satou Y."/>
            <person name="Mineta K."/>
            <person name="Ogasawara M."/>
            <person name="Sasakura Y."/>
            <person name="Shoguchi E."/>
            <person name="Ueno K."/>
            <person name="Yamada L."/>
            <person name="Matsumoto J."/>
            <person name="Wasserscheid J."/>
            <person name="Dewar K."/>
            <person name="Wiley G.B."/>
            <person name="Macmil S.L."/>
            <person name="Roe B.A."/>
            <person name="Zeller R.W."/>
            <person name="Hastings K.E."/>
            <person name="Lemaire P."/>
            <person name="Lindquist E."/>
            <person name="Endo T."/>
            <person name="Hotta K."/>
            <person name="Inaba K."/>
        </authorList>
    </citation>
    <scope>NUCLEOTIDE SEQUENCE [LARGE SCALE GENOMIC DNA]</scope>
    <source>
        <strain evidence="11">wild type</strain>
    </source>
</reference>
<dbReference type="KEGG" id="cin:100183853"/>
<dbReference type="UniPathway" id="UPA00849">
    <property type="reaction ID" value="UER00819"/>
</dbReference>